<reference evidence="1 2" key="1">
    <citation type="journal article" date="2024" name="Plant Biotechnol. J.">
        <title>Genome and CRISPR/Cas9 system of a widespread forest tree (Populus alba) in the world.</title>
        <authorList>
            <person name="Liu Y.J."/>
            <person name="Jiang P.F."/>
            <person name="Han X.M."/>
            <person name="Li X.Y."/>
            <person name="Wang H.M."/>
            <person name="Wang Y.J."/>
            <person name="Wang X.X."/>
            <person name="Zeng Q.Y."/>
        </authorList>
    </citation>
    <scope>NUCLEOTIDE SEQUENCE [LARGE SCALE GENOMIC DNA]</scope>
    <source>
        <strain evidence="2">cv. PAL-ZL1</strain>
    </source>
</reference>
<keyword evidence="2" id="KW-1185">Reference proteome</keyword>
<protein>
    <submittedName>
        <fullName evidence="1">Uncharacterized protein</fullName>
    </submittedName>
</protein>
<dbReference type="Proteomes" id="UP000309997">
    <property type="component" value="Unassembled WGS sequence"/>
</dbReference>
<comment type="caution">
    <text evidence="1">The sequence shown here is derived from an EMBL/GenBank/DDBJ whole genome shotgun (WGS) entry which is preliminary data.</text>
</comment>
<accession>A0ACC4B8K0</accession>
<sequence>MATASTIFSFKIAPNPSPVSSFKEKTMTMNPSLSWDSAKTKVRRSRFPYFTLNYIERQRLENSRSCCSVLACLPSSASSPSSFGFNFRKTKLYVSGLSFRTTEESLRNAFQNFGQLVDVNLVMDKVAKRPRGFAFLRYETEDEAQKAIEGMHGKIYGVLIHKEVVEIVYYGDCNQNTYKELNKLEKSWMYAVKMSTVNEAATDAIIGAEVPA</sequence>
<gene>
    <name evidence="1" type="ORF">D5086_023011</name>
</gene>
<organism evidence="1 2">
    <name type="scientific">Populus alba</name>
    <name type="common">White poplar</name>
    <dbReference type="NCBI Taxonomy" id="43335"/>
    <lineage>
        <taxon>Eukaryota</taxon>
        <taxon>Viridiplantae</taxon>
        <taxon>Streptophyta</taxon>
        <taxon>Embryophyta</taxon>
        <taxon>Tracheophyta</taxon>
        <taxon>Spermatophyta</taxon>
        <taxon>Magnoliopsida</taxon>
        <taxon>eudicotyledons</taxon>
        <taxon>Gunneridae</taxon>
        <taxon>Pentapetalae</taxon>
        <taxon>rosids</taxon>
        <taxon>fabids</taxon>
        <taxon>Malpighiales</taxon>
        <taxon>Salicaceae</taxon>
        <taxon>Saliceae</taxon>
        <taxon>Populus</taxon>
    </lineage>
</organism>
<evidence type="ECO:0000313" key="1">
    <source>
        <dbReference type="EMBL" id="KAL3574910.1"/>
    </source>
</evidence>
<name>A0ACC4B8K0_POPAL</name>
<evidence type="ECO:0000313" key="2">
    <source>
        <dbReference type="Proteomes" id="UP000309997"/>
    </source>
</evidence>
<proteinExistence type="predicted"/>
<dbReference type="EMBL" id="RCHU02000012">
    <property type="protein sequence ID" value="KAL3574910.1"/>
    <property type="molecule type" value="Genomic_DNA"/>
</dbReference>